<feature type="transmembrane region" description="Helical" evidence="6">
    <location>
        <begin position="231"/>
        <end position="252"/>
    </location>
</feature>
<feature type="transmembrane region" description="Helical" evidence="6">
    <location>
        <begin position="180"/>
        <end position="199"/>
    </location>
</feature>
<evidence type="ECO:0000256" key="1">
    <source>
        <dbReference type="ARBA" id="ARBA00004141"/>
    </source>
</evidence>
<dbReference type="GO" id="GO:0008237">
    <property type="term" value="F:metallopeptidase activity"/>
    <property type="evidence" value="ECO:0007669"/>
    <property type="project" value="UniProtKB-KW"/>
</dbReference>
<evidence type="ECO:0000256" key="5">
    <source>
        <dbReference type="SAM" id="MobiDB-lite"/>
    </source>
</evidence>
<reference evidence="8 9" key="1">
    <citation type="submission" date="2019-12" db="EMBL/GenBank/DDBJ databases">
        <authorList>
            <person name="Kim Y.S."/>
        </authorList>
    </citation>
    <scope>NUCLEOTIDE SEQUENCE [LARGE SCALE GENOMIC DNA]</scope>
    <source>
        <strain evidence="8 9">MMS17-SY077</strain>
    </source>
</reference>
<dbReference type="EMBL" id="WSTA01000106">
    <property type="protein sequence ID" value="MWC00153.1"/>
    <property type="molecule type" value="Genomic_DNA"/>
</dbReference>
<feature type="transmembrane region" description="Helical" evidence="6">
    <location>
        <begin position="264"/>
        <end position="286"/>
    </location>
</feature>
<keyword evidence="8" id="KW-0645">Protease</keyword>
<sequence length="297" mass="31529">MSAPETPADAEAATTPRAAPVEEPTRGWRGFWNRGGWWKALAFSAVYWGVYQLIGLGVGAVFGDVIDESNLTGDAASILLGMALPIALAGLLVLVFVLTLGWGREIFGRQPLPGRWWMWIAVVLAVVPILLRLAATDWAEYTPGVVVAFLVLGLAIGFTEELVTRGVDVNLLRRHGYGERVVFVLSSLLFALLHSGNIVSGAEPLVVGVTVLYTFGFGATMFLSMRATGSIVPAMLLHACTDPTTILAVGGVDAHGATAGDSGLVNLAGVFNWLYFVLALVAIIFLKGRVRPKAPTA</sequence>
<organism evidence="8 9">
    <name type="scientific">Agromyces seonyuensis</name>
    <dbReference type="NCBI Taxonomy" id="2662446"/>
    <lineage>
        <taxon>Bacteria</taxon>
        <taxon>Bacillati</taxon>
        <taxon>Actinomycetota</taxon>
        <taxon>Actinomycetes</taxon>
        <taxon>Micrococcales</taxon>
        <taxon>Microbacteriaceae</taxon>
        <taxon>Agromyces</taxon>
    </lineage>
</organism>
<dbReference type="InterPro" id="IPR003675">
    <property type="entry name" value="Rce1/LyrA-like_dom"/>
</dbReference>
<dbReference type="GO" id="GO:0004175">
    <property type="term" value="F:endopeptidase activity"/>
    <property type="evidence" value="ECO:0007669"/>
    <property type="project" value="UniProtKB-ARBA"/>
</dbReference>
<dbReference type="RefSeq" id="WP_160426797.1">
    <property type="nucleotide sequence ID" value="NZ_WSTA01000106.1"/>
</dbReference>
<evidence type="ECO:0000313" key="9">
    <source>
        <dbReference type="Proteomes" id="UP000438182"/>
    </source>
</evidence>
<feature type="region of interest" description="Disordered" evidence="5">
    <location>
        <begin position="1"/>
        <end position="23"/>
    </location>
</feature>
<feature type="domain" description="CAAX prenyl protease 2/Lysostaphin resistance protein A-like" evidence="7">
    <location>
        <begin position="144"/>
        <end position="242"/>
    </location>
</feature>
<keyword evidence="4 6" id="KW-0472">Membrane</keyword>
<proteinExistence type="predicted"/>
<evidence type="ECO:0000256" key="3">
    <source>
        <dbReference type="ARBA" id="ARBA00022989"/>
    </source>
</evidence>
<accession>A0A6I4P398</accession>
<dbReference type="InterPro" id="IPR035906">
    <property type="entry name" value="MetI-like_sf"/>
</dbReference>
<comment type="subcellular location">
    <subcellularLocation>
        <location evidence="1">Membrane</location>
        <topology evidence="1">Multi-pass membrane protein</topology>
    </subcellularLocation>
</comment>
<feature type="transmembrane region" description="Helical" evidence="6">
    <location>
        <begin position="116"/>
        <end position="135"/>
    </location>
</feature>
<keyword evidence="3 6" id="KW-1133">Transmembrane helix</keyword>
<feature type="transmembrane region" description="Helical" evidence="6">
    <location>
        <begin position="205"/>
        <end position="224"/>
    </location>
</feature>
<evidence type="ECO:0000256" key="2">
    <source>
        <dbReference type="ARBA" id="ARBA00022692"/>
    </source>
</evidence>
<evidence type="ECO:0000259" key="7">
    <source>
        <dbReference type="Pfam" id="PF02517"/>
    </source>
</evidence>
<keyword evidence="8" id="KW-0378">Hydrolase</keyword>
<evidence type="ECO:0000256" key="6">
    <source>
        <dbReference type="SAM" id="Phobius"/>
    </source>
</evidence>
<feature type="transmembrane region" description="Helical" evidence="6">
    <location>
        <begin position="36"/>
        <end position="62"/>
    </location>
</feature>
<dbReference type="GO" id="GO:0080120">
    <property type="term" value="P:CAAX-box protein maturation"/>
    <property type="evidence" value="ECO:0007669"/>
    <property type="project" value="UniProtKB-ARBA"/>
</dbReference>
<comment type="caution">
    <text evidence="8">The sequence shown here is derived from an EMBL/GenBank/DDBJ whole genome shotgun (WGS) entry which is preliminary data.</text>
</comment>
<feature type="transmembrane region" description="Helical" evidence="6">
    <location>
        <begin position="82"/>
        <end position="104"/>
    </location>
</feature>
<feature type="transmembrane region" description="Helical" evidence="6">
    <location>
        <begin position="141"/>
        <end position="159"/>
    </location>
</feature>
<dbReference type="SUPFAM" id="SSF161098">
    <property type="entry name" value="MetI-like"/>
    <property type="match status" value="1"/>
</dbReference>
<keyword evidence="9" id="KW-1185">Reference proteome</keyword>
<dbReference type="Proteomes" id="UP000438182">
    <property type="component" value="Unassembled WGS sequence"/>
</dbReference>
<dbReference type="GO" id="GO:0016020">
    <property type="term" value="C:membrane"/>
    <property type="evidence" value="ECO:0007669"/>
    <property type="project" value="UniProtKB-SubCell"/>
</dbReference>
<dbReference type="AlphaFoldDB" id="A0A6I4P398"/>
<keyword evidence="8" id="KW-0482">Metalloprotease</keyword>
<gene>
    <name evidence="8" type="ORF">GB864_16540</name>
</gene>
<dbReference type="Pfam" id="PF02517">
    <property type="entry name" value="Rce1-like"/>
    <property type="match status" value="1"/>
</dbReference>
<keyword evidence="2 6" id="KW-0812">Transmembrane</keyword>
<evidence type="ECO:0000313" key="8">
    <source>
        <dbReference type="EMBL" id="MWC00153.1"/>
    </source>
</evidence>
<name>A0A6I4P398_9MICO</name>
<dbReference type="GO" id="GO:0006508">
    <property type="term" value="P:proteolysis"/>
    <property type="evidence" value="ECO:0007669"/>
    <property type="project" value="UniProtKB-KW"/>
</dbReference>
<protein>
    <submittedName>
        <fullName evidence="8">CPBP family intramembrane metalloprotease</fullName>
    </submittedName>
</protein>
<evidence type="ECO:0000256" key="4">
    <source>
        <dbReference type="ARBA" id="ARBA00023136"/>
    </source>
</evidence>